<dbReference type="WBParaSite" id="ALUE_0001964901-mRNA-1">
    <property type="protein sequence ID" value="ALUE_0001964901-mRNA-1"/>
    <property type="gene ID" value="ALUE_0001964901"/>
</dbReference>
<keyword evidence="1" id="KW-0646">Protease inhibitor</keyword>
<evidence type="ECO:0000313" key="7">
    <source>
        <dbReference type="Proteomes" id="UP000036681"/>
    </source>
</evidence>
<feature type="domain" description="Kazal-like" evidence="6">
    <location>
        <begin position="105"/>
        <end position="160"/>
    </location>
</feature>
<evidence type="ECO:0000256" key="3">
    <source>
        <dbReference type="ARBA" id="ARBA00023157"/>
    </source>
</evidence>
<reference evidence="8" key="1">
    <citation type="submission" date="2017-02" db="UniProtKB">
        <authorList>
            <consortium name="WormBaseParasite"/>
        </authorList>
    </citation>
    <scope>IDENTIFICATION</scope>
</reference>
<dbReference type="SUPFAM" id="SSF57196">
    <property type="entry name" value="EGF/Laminin"/>
    <property type="match status" value="1"/>
</dbReference>
<dbReference type="Gene3D" id="3.30.60.30">
    <property type="match status" value="5"/>
</dbReference>
<keyword evidence="7" id="KW-1185">Reference proteome</keyword>
<dbReference type="SMART" id="SM00274">
    <property type="entry name" value="FOLN"/>
    <property type="match status" value="4"/>
</dbReference>
<feature type="domain" description="Kazal-like" evidence="6">
    <location>
        <begin position="173"/>
        <end position="227"/>
    </location>
</feature>
<evidence type="ECO:0000259" key="6">
    <source>
        <dbReference type="PROSITE" id="PS51465"/>
    </source>
</evidence>
<dbReference type="Pfam" id="PF00053">
    <property type="entry name" value="EGF_laminin"/>
    <property type="match status" value="2"/>
</dbReference>
<dbReference type="PROSITE" id="PS51465">
    <property type="entry name" value="KAZAL_2"/>
    <property type="match status" value="4"/>
</dbReference>
<name>A0A0M3ILM1_ASCLU</name>
<dbReference type="Pfam" id="PF07648">
    <property type="entry name" value="Kazal_2"/>
    <property type="match status" value="5"/>
</dbReference>
<dbReference type="SUPFAM" id="SSF100895">
    <property type="entry name" value="Kazal-type serine protease inhibitors"/>
    <property type="match status" value="5"/>
</dbReference>
<keyword evidence="2" id="KW-0722">Serine protease inhibitor</keyword>
<dbReference type="PANTHER" id="PTHR10913:SF45">
    <property type="entry name" value="FOLLISTATIN, ISOFORM A-RELATED"/>
    <property type="match status" value="1"/>
</dbReference>
<dbReference type="SMART" id="SM00280">
    <property type="entry name" value="KAZAL"/>
    <property type="match status" value="5"/>
</dbReference>
<feature type="disulfide bond" evidence="4">
    <location>
        <begin position="315"/>
        <end position="327"/>
    </location>
</feature>
<dbReference type="PROSITE" id="PS01248">
    <property type="entry name" value="EGF_LAM_1"/>
    <property type="match status" value="1"/>
</dbReference>
<dbReference type="InterPro" id="IPR002049">
    <property type="entry name" value="LE_dom"/>
</dbReference>
<proteinExistence type="predicted"/>
<dbReference type="CDD" id="cd00104">
    <property type="entry name" value="KAZAL_FS"/>
    <property type="match status" value="3"/>
</dbReference>
<keyword evidence="3 4" id="KW-1015">Disulfide bond</keyword>
<feature type="domain" description="Kazal-like" evidence="6">
    <location>
        <begin position="55"/>
        <end position="97"/>
    </location>
</feature>
<dbReference type="InterPro" id="IPR003645">
    <property type="entry name" value="Fol_N"/>
</dbReference>
<protein>
    <submittedName>
        <fullName evidence="8">Agrin</fullName>
    </submittedName>
</protein>
<dbReference type="Proteomes" id="UP000036681">
    <property type="component" value="Unplaced"/>
</dbReference>
<dbReference type="InterPro" id="IPR002350">
    <property type="entry name" value="Kazal_dom"/>
</dbReference>
<dbReference type="CDD" id="cd00055">
    <property type="entry name" value="EGF_Lam"/>
    <property type="match status" value="2"/>
</dbReference>
<dbReference type="FunFam" id="3.30.60.30:FF:000040">
    <property type="entry name" value="Agrin, putative"/>
    <property type="match status" value="1"/>
</dbReference>
<evidence type="ECO:0000259" key="5">
    <source>
        <dbReference type="PROSITE" id="PS50027"/>
    </source>
</evidence>
<keyword evidence="4" id="KW-0424">Laminin EGF-like domain</keyword>
<dbReference type="InterPro" id="IPR036058">
    <property type="entry name" value="Kazal_dom_sf"/>
</dbReference>
<comment type="caution">
    <text evidence="4">Lacks conserved residue(s) required for the propagation of feature annotation.</text>
</comment>
<accession>A0A0M3ILM1</accession>
<dbReference type="AlphaFoldDB" id="A0A0M3ILM1"/>
<dbReference type="Gene3D" id="2.10.25.10">
    <property type="entry name" value="Laminin"/>
    <property type="match status" value="2"/>
</dbReference>
<feature type="domain" description="Laminin EGF-like" evidence="5">
    <location>
        <begin position="315"/>
        <end position="366"/>
    </location>
</feature>
<evidence type="ECO:0000256" key="4">
    <source>
        <dbReference type="PROSITE-ProRule" id="PRU00460"/>
    </source>
</evidence>
<dbReference type="GO" id="GO:0005576">
    <property type="term" value="C:extracellular region"/>
    <property type="evidence" value="ECO:0007669"/>
    <property type="project" value="TreeGrafter"/>
</dbReference>
<evidence type="ECO:0000313" key="8">
    <source>
        <dbReference type="WBParaSite" id="ALUE_0001964901-mRNA-1"/>
    </source>
</evidence>
<evidence type="ECO:0000256" key="1">
    <source>
        <dbReference type="ARBA" id="ARBA00022690"/>
    </source>
</evidence>
<feature type="domain" description="Kazal-like" evidence="6">
    <location>
        <begin position="438"/>
        <end position="498"/>
    </location>
</feature>
<dbReference type="PROSITE" id="PS50027">
    <property type="entry name" value="EGF_LAM_2"/>
    <property type="match status" value="1"/>
</dbReference>
<dbReference type="SMART" id="SM00180">
    <property type="entry name" value="EGF_Lam"/>
    <property type="match status" value="2"/>
</dbReference>
<evidence type="ECO:0000256" key="2">
    <source>
        <dbReference type="ARBA" id="ARBA00022900"/>
    </source>
</evidence>
<dbReference type="InterPro" id="IPR050653">
    <property type="entry name" value="Prot_Inhib_GrowthFact_Antg"/>
</dbReference>
<feature type="disulfide bond" evidence="4">
    <location>
        <begin position="335"/>
        <end position="344"/>
    </location>
</feature>
<sequence>MRKAACLTRTRNAVRHTGTCVIINELNAGLGACAGFEGCQPPKVCVLRSGQPHCECGECESQLSEVCASDGITYANACKMRLESCRTEGCANVRCEFYAICVSDEYGQGSCRCPSLCPDDEKNVICATDGVTYPSECHMRLAACQQQRFVVVAFHGSCDSCSKVICPYGQQCEDGLCSCPSNCPQVSSHDAVCGDDGILYASECHLQMASCHLGIPIRIVQSNHCHSIRAGGSNNNSSCNMQTCAFGGFCLDITGDGNEQCVCDFNCTIYEGYNICASDGQIYKSTCHMDLASCQQQKPIYEFAPLHVCYYSDECGCNRVGAYDSSCNALGECRCRPGVGGAKCDHCVPGFWGIHLIAKGALGCRPCGCSVFGSSRLDCEQSTGRCQCKKDSFGLKCDTCSADSVITANGCMKKEEFKAPKSCAEMQCHHGAKCVIGRSGMPDCICPSKCSFDHLGIAANMSVCGTDGSTYDNFCELTRFACAHQLDLVAASLGICTHEQENEEIQTRRERKKETTPSLGAVCTSDKQCKIMNSICTDINTKSIRRCECRKGFIQSADSTHCIQGETLVRFFKVNIPF</sequence>
<organism evidence="7 8">
    <name type="scientific">Ascaris lumbricoides</name>
    <name type="common">Giant roundworm</name>
    <dbReference type="NCBI Taxonomy" id="6252"/>
    <lineage>
        <taxon>Eukaryota</taxon>
        <taxon>Metazoa</taxon>
        <taxon>Ecdysozoa</taxon>
        <taxon>Nematoda</taxon>
        <taxon>Chromadorea</taxon>
        <taxon>Rhabditida</taxon>
        <taxon>Spirurina</taxon>
        <taxon>Ascaridomorpha</taxon>
        <taxon>Ascaridoidea</taxon>
        <taxon>Ascarididae</taxon>
        <taxon>Ascaris</taxon>
    </lineage>
</organism>
<dbReference type="PANTHER" id="PTHR10913">
    <property type="entry name" value="FOLLISTATIN-RELATED"/>
    <property type="match status" value="1"/>
</dbReference>